<dbReference type="AlphaFoldDB" id="W2IE92"/>
<dbReference type="Proteomes" id="UP000053864">
    <property type="component" value="Unassembled WGS sequence"/>
</dbReference>
<name>W2IE92_PHYNI</name>
<gene>
    <name evidence="1" type="ORF">L916_14863</name>
</gene>
<protein>
    <submittedName>
        <fullName evidence="1">Uncharacterized protein</fullName>
    </submittedName>
</protein>
<reference evidence="1" key="1">
    <citation type="submission" date="2013-11" db="EMBL/GenBank/DDBJ databases">
        <title>The Genome Sequence of Phytophthora parasitica CJ05E6.</title>
        <authorList>
            <consortium name="The Broad Institute Genomics Platform"/>
            <person name="Russ C."/>
            <person name="Tyler B."/>
            <person name="Panabieres F."/>
            <person name="Shan W."/>
            <person name="Tripathy S."/>
            <person name="Grunwald N."/>
            <person name="Machado M."/>
            <person name="Johnson C.S."/>
            <person name="Arredondo F."/>
            <person name="Hong C."/>
            <person name="Coffey M."/>
            <person name="Young S.K."/>
            <person name="Zeng Q."/>
            <person name="Gargeya S."/>
            <person name="Fitzgerald M."/>
            <person name="Abouelleil A."/>
            <person name="Alvarado L."/>
            <person name="Chapman S.B."/>
            <person name="Gainer-Dewar J."/>
            <person name="Goldberg J."/>
            <person name="Griggs A."/>
            <person name="Gujja S."/>
            <person name="Hansen M."/>
            <person name="Howarth C."/>
            <person name="Imamovic A."/>
            <person name="Ireland A."/>
            <person name="Larimer J."/>
            <person name="McCowan C."/>
            <person name="Murphy C."/>
            <person name="Pearson M."/>
            <person name="Poon T.W."/>
            <person name="Priest M."/>
            <person name="Roberts A."/>
            <person name="Saif S."/>
            <person name="Shea T."/>
            <person name="Sykes S."/>
            <person name="Wortman J."/>
            <person name="Nusbaum C."/>
            <person name="Birren B."/>
        </authorList>
    </citation>
    <scope>NUCLEOTIDE SEQUENCE [LARGE SCALE GENOMIC DNA]</scope>
    <source>
        <strain evidence="1">CJ05E6</strain>
    </source>
</reference>
<feature type="non-terminal residue" evidence="1">
    <location>
        <position position="1"/>
    </location>
</feature>
<organism evidence="1">
    <name type="scientific">Phytophthora nicotianae</name>
    <name type="common">Potato buckeye rot agent</name>
    <name type="synonym">Phytophthora parasitica</name>
    <dbReference type="NCBI Taxonomy" id="4792"/>
    <lineage>
        <taxon>Eukaryota</taxon>
        <taxon>Sar</taxon>
        <taxon>Stramenopiles</taxon>
        <taxon>Oomycota</taxon>
        <taxon>Peronosporomycetes</taxon>
        <taxon>Peronosporales</taxon>
        <taxon>Peronosporaceae</taxon>
        <taxon>Phytophthora</taxon>
    </lineage>
</organism>
<accession>W2IE92</accession>
<evidence type="ECO:0000313" key="1">
    <source>
        <dbReference type="EMBL" id="ETL32579.1"/>
    </source>
</evidence>
<proteinExistence type="predicted"/>
<dbReference type="EMBL" id="KI674819">
    <property type="protein sequence ID" value="ETL32579.1"/>
    <property type="molecule type" value="Genomic_DNA"/>
</dbReference>
<sequence length="65" mass="7156">SAICLPQRNPRLPAEQACVYTTSCSWLQPCFLQAPISSQPVPTPLTPSYQRLRNPPTAFACLLVL</sequence>